<comment type="subcellular location">
    <subcellularLocation>
        <location evidence="1">Membrane</location>
        <topology evidence="1">Multi-pass membrane protein</topology>
    </subcellularLocation>
</comment>
<dbReference type="InterPro" id="IPR036412">
    <property type="entry name" value="HAD-like_sf"/>
</dbReference>
<keyword evidence="11" id="KW-0472">Membrane</keyword>
<evidence type="ECO:0000256" key="10">
    <source>
        <dbReference type="ARBA" id="ARBA00022989"/>
    </source>
</evidence>
<dbReference type="EC" id="3.6.3.6" evidence="13"/>
<sequence>MDSKDFKSMTIEDTFRELQTSRNGLTTEEAKKRLDKYGYNEIPEKKVNPVIKFLSYFWGPIPWMIETAAILSALIHHWADFWIIISLLLVNGIIGFWQESKAQNIIEFLKNKLSLKARVLRDGKWITIPARELVPGDIVRIRMGDIVPADIKLLDGEYVNVDESVLTGESLAVTKRKGEIIYSGSNVKRGEMTGVVVATGLHTYFGKTVQLVQLAKTTSKYQKLVTKIGNYLILLTIFLVLVVTIVELHRGMDPLELTRFSLVLVVAAIPAALPAVLSVTMAIGAYDLAKRQAIVTKLVAIEELAGVDTLCADKTGTLTLNRLTVGDVVPLGKHKKEDVILYGALASIEENKDPIDLAVLRALKDMKIEGEYSKFKQIKFTPFDPVIKRTEAVVEKDGEKYEVAKGAPQVILELTKANEDTKKKVAEIVNRNAEHGYRMIAVAFKKGETWELVGLIPLFDPPRPDAAETIKFLKENGIRVKMITGDHLAIAHEIAQKLGIGKRIYPYDVLKAAHHSKRVEFIEEADGFAQVFPEHKFTIVETLQKNGHTVAMTGDGVNDAPALKKADVGIAVAGATDAARAAAGIALLKEGISVIKDAIVESRKIFKRMYSYVIYRITETIRVLFFITAALLVYNFYPITPVLIILLALLNDIPILTIAYDNVKIDKKPSKWELHKILTVSTVLGTMGVIETFLMLWIAINYFGLSPTKTPAILQTLIFLKLAVAGHLTIFVTRTRGPLWSIRPGNGLLWSAVGTKAIATIIAIFGFGLAGAIPLWMAGFVWIYCLIWFFIEDATKLATYKAMEGERLFRKSFF</sequence>
<proteinExistence type="inferred from homology"/>
<dbReference type="InterPro" id="IPR044492">
    <property type="entry name" value="P_typ_ATPase_HD_dom"/>
</dbReference>
<dbReference type="GO" id="GO:0016887">
    <property type="term" value="F:ATP hydrolysis activity"/>
    <property type="evidence" value="ECO:0007669"/>
    <property type="project" value="InterPro"/>
</dbReference>
<dbReference type="FunFam" id="3.40.1110.10:FF:000005">
    <property type="entry name" value="Plasma membrane ATPase"/>
    <property type="match status" value="1"/>
</dbReference>
<dbReference type="NCBIfam" id="TIGR01494">
    <property type="entry name" value="ATPase_P-type"/>
    <property type="match status" value="2"/>
</dbReference>
<name>B5IFN8_ACIB4</name>
<dbReference type="InterPro" id="IPR008250">
    <property type="entry name" value="ATPase_P-typ_transduc_dom_A_sf"/>
</dbReference>
<dbReference type="SUPFAM" id="SSF56784">
    <property type="entry name" value="HAD-like"/>
    <property type="match status" value="1"/>
</dbReference>
<dbReference type="eggNOG" id="arCOG01578">
    <property type="taxonomic scope" value="Archaea"/>
</dbReference>
<dbReference type="GO" id="GO:0120029">
    <property type="term" value="P:proton export across plasma membrane"/>
    <property type="evidence" value="ECO:0007669"/>
    <property type="project" value="InterPro"/>
</dbReference>
<evidence type="ECO:0000313" key="14">
    <source>
        <dbReference type="Proteomes" id="UP000001400"/>
    </source>
</evidence>
<evidence type="ECO:0000256" key="5">
    <source>
        <dbReference type="ARBA" id="ARBA00022723"/>
    </source>
</evidence>
<evidence type="ECO:0000256" key="4">
    <source>
        <dbReference type="ARBA" id="ARBA00022692"/>
    </source>
</evidence>
<dbReference type="InterPro" id="IPR023299">
    <property type="entry name" value="ATPase_P-typ_cyto_dom_N"/>
</dbReference>
<dbReference type="PANTHER" id="PTHR42861">
    <property type="entry name" value="CALCIUM-TRANSPORTING ATPASE"/>
    <property type="match status" value="1"/>
</dbReference>
<dbReference type="SUPFAM" id="SSF81665">
    <property type="entry name" value="Calcium ATPase, transmembrane domain M"/>
    <property type="match status" value="1"/>
</dbReference>
<dbReference type="Pfam" id="PF00690">
    <property type="entry name" value="Cation_ATPase_N"/>
    <property type="match status" value="1"/>
</dbReference>
<keyword evidence="13" id="KW-0378">Hydrolase</keyword>
<keyword evidence="14" id="KW-1185">Reference proteome</keyword>
<dbReference type="PRINTS" id="PR00120">
    <property type="entry name" value="HATPASE"/>
</dbReference>
<dbReference type="Proteomes" id="UP000001400">
    <property type="component" value="Chromosome"/>
</dbReference>
<dbReference type="OrthoDB" id="8588at2157"/>
<evidence type="ECO:0000256" key="11">
    <source>
        <dbReference type="ARBA" id="ARBA00023136"/>
    </source>
</evidence>
<dbReference type="GO" id="GO:0005524">
    <property type="term" value="F:ATP binding"/>
    <property type="evidence" value="ECO:0007669"/>
    <property type="project" value="UniProtKB-KW"/>
</dbReference>
<dbReference type="InterPro" id="IPR059000">
    <property type="entry name" value="ATPase_P-type_domA"/>
</dbReference>
<feature type="domain" description="Cation-transporting P-type ATPase N-terminal" evidence="12">
    <location>
        <begin position="5"/>
        <end position="77"/>
    </location>
</feature>
<dbReference type="RefSeq" id="WP_008085723.1">
    <property type="nucleotide sequence ID" value="NC_013926.1"/>
</dbReference>
<dbReference type="InterPro" id="IPR023298">
    <property type="entry name" value="ATPase_P-typ_TM_dom_sf"/>
</dbReference>
<dbReference type="CDD" id="cd02076">
    <property type="entry name" value="P-type_ATPase_H"/>
    <property type="match status" value="1"/>
</dbReference>
<dbReference type="PROSITE" id="PS00154">
    <property type="entry name" value="ATPASE_E1_E2"/>
    <property type="match status" value="1"/>
</dbReference>
<dbReference type="SFLD" id="SFLDG00002">
    <property type="entry name" value="C1.7:_P-type_atpase_like"/>
    <property type="match status" value="1"/>
</dbReference>
<dbReference type="GeneID" id="8828118"/>
<dbReference type="STRING" id="439481.Aboo_1158"/>
<evidence type="ECO:0000259" key="12">
    <source>
        <dbReference type="SMART" id="SM00831"/>
    </source>
</evidence>
<dbReference type="KEGG" id="abi:Aboo_1158"/>
<dbReference type="InterPro" id="IPR001757">
    <property type="entry name" value="P_typ_ATPase"/>
</dbReference>
<organism evidence="13 14">
    <name type="scientific">Aciduliprofundum boonei (strain DSM 19572 / T469)</name>
    <dbReference type="NCBI Taxonomy" id="439481"/>
    <lineage>
        <taxon>Archaea</taxon>
        <taxon>Methanobacteriati</taxon>
        <taxon>Thermoplasmatota</taxon>
        <taxon>DHVE2 group</taxon>
        <taxon>Candidatus Aciduliprofundum</taxon>
    </lineage>
</organism>
<reference evidence="13" key="1">
    <citation type="submission" date="2010-02" db="EMBL/GenBank/DDBJ databases">
        <title>Complete sequence of Aciduliprofundum boonei T469.</title>
        <authorList>
            <consortium name="US DOE Joint Genome Institute"/>
            <person name="Lucas S."/>
            <person name="Copeland A."/>
            <person name="Lapidus A."/>
            <person name="Cheng J.-F."/>
            <person name="Bruce D."/>
            <person name="Goodwin L."/>
            <person name="Pitluck S."/>
            <person name="Saunders E."/>
            <person name="Detter J.C."/>
            <person name="Han C."/>
            <person name="Tapia R."/>
            <person name="Land M."/>
            <person name="Hauser L."/>
            <person name="Kyrpides N."/>
            <person name="Mikhailova N."/>
            <person name="Flores G."/>
            <person name="Reysenbach A.-L."/>
            <person name="Woyke T."/>
        </authorList>
    </citation>
    <scope>NUCLEOTIDE SEQUENCE</scope>
    <source>
        <strain evidence="13">T469</strain>
    </source>
</reference>
<dbReference type="GO" id="GO:0046872">
    <property type="term" value="F:metal ion binding"/>
    <property type="evidence" value="ECO:0007669"/>
    <property type="project" value="UniProtKB-KW"/>
</dbReference>
<dbReference type="NCBIfam" id="TIGR01647">
    <property type="entry name" value="ATPase-IIIA_H"/>
    <property type="match status" value="1"/>
</dbReference>
<dbReference type="PRINTS" id="PR00119">
    <property type="entry name" value="CATATPASE"/>
</dbReference>
<dbReference type="HOGENOM" id="CLU_002360_6_4_2"/>
<evidence type="ECO:0000256" key="7">
    <source>
        <dbReference type="ARBA" id="ARBA00022840"/>
    </source>
</evidence>
<keyword evidence="3" id="KW-0597">Phosphoprotein</keyword>
<dbReference type="FunFam" id="3.40.50.1000:FF:000211">
    <property type="entry name" value="Plasma membrane ATPase"/>
    <property type="match status" value="1"/>
</dbReference>
<dbReference type="GO" id="GO:0016020">
    <property type="term" value="C:membrane"/>
    <property type="evidence" value="ECO:0007669"/>
    <property type="project" value="UniProtKB-SubCell"/>
</dbReference>
<dbReference type="InterPro" id="IPR004014">
    <property type="entry name" value="ATPase_P-typ_cation-transptr_N"/>
</dbReference>
<dbReference type="InterPro" id="IPR006534">
    <property type="entry name" value="P-type_ATPase_IIIA"/>
</dbReference>
<evidence type="ECO:0000256" key="3">
    <source>
        <dbReference type="ARBA" id="ARBA00022553"/>
    </source>
</evidence>
<dbReference type="Pfam" id="PF00122">
    <property type="entry name" value="E1-E2_ATPase"/>
    <property type="match status" value="1"/>
</dbReference>
<dbReference type="SFLD" id="SFLDS00003">
    <property type="entry name" value="Haloacid_Dehalogenase"/>
    <property type="match status" value="1"/>
</dbReference>
<keyword evidence="10" id="KW-1133">Transmembrane helix</keyword>
<keyword evidence="4" id="KW-0812">Transmembrane</keyword>
<evidence type="ECO:0000256" key="9">
    <source>
        <dbReference type="ARBA" id="ARBA00022967"/>
    </source>
</evidence>
<dbReference type="GO" id="GO:0008553">
    <property type="term" value="F:P-type proton-exporting transporter activity"/>
    <property type="evidence" value="ECO:0007669"/>
    <property type="project" value="InterPro"/>
</dbReference>
<keyword evidence="7" id="KW-0067">ATP-binding</keyword>
<gene>
    <name evidence="13" type="ordered locus">Aboo_1158</name>
</gene>
<accession>B5IFN8</accession>
<dbReference type="Pfam" id="PF00702">
    <property type="entry name" value="Hydrolase"/>
    <property type="match status" value="1"/>
</dbReference>
<dbReference type="EMBL" id="CP001941">
    <property type="protein sequence ID" value="ADD08967.1"/>
    <property type="molecule type" value="Genomic_DNA"/>
</dbReference>
<dbReference type="SFLD" id="SFLDF00027">
    <property type="entry name" value="p-type_atpase"/>
    <property type="match status" value="1"/>
</dbReference>
<keyword evidence="5" id="KW-0479">Metal-binding</keyword>
<dbReference type="Gene3D" id="1.20.1110.10">
    <property type="entry name" value="Calcium-transporting ATPase, transmembrane domain"/>
    <property type="match status" value="1"/>
</dbReference>
<comment type="similarity">
    <text evidence="2">Belongs to the cation transport ATPase (P-type) (TC 3.A.3) family. Type IIIA subfamily.</text>
</comment>
<evidence type="ECO:0000256" key="1">
    <source>
        <dbReference type="ARBA" id="ARBA00004141"/>
    </source>
</evidence>
<dbReference type="InterPro" id="IPR023214">
    <property type="entry name" value="HAD_sf"/>
</dbReference>
<dbReference type="FunFam" id="2.70.150.10:FF:000042">
    <property type="entry name" value="Plasma membrane ATPase"/>
    <property type="match status" value="1"/>
</dbReference>
<keyword evidence="6" id="KW-0547">Nucleotide-binding</keyword>
<dbReference type="Gene3D" id="3.40.1110.10">
    <property type="entry name" value="Calcium-transporting ATPase, cytoplasmic domain N"/>
    <property type="match status" value="1"/>
</dbReference>
<dbReference type="AlphaFoldDB" id="B5IFN8"/>
<evidence type="ECO:0000256" key="6">
    <source>
        <dbReference type="ARBA" id="ARBA00022741"/>
    </source>
</evidence>
<evidence type="ECO:0000256" key="2">
    <source>
        <dbReference type="ARBA" id="ARBA00008804"/>
    </source>
</evidence>
<dbReference type="InterPro" id="IPR018303">
    <property type="entry name" value="ATPase_P-typ_P_site"/>
</dbReference>
<protein>
    <submittedName>
        <fullName evidence="13">Plasma-membrane proton-efflux P-type ATPase</fullName>
        <ecNumber evidence="13">3.6.3.6</ecNumber>
    </submittedName>
</protein>
<dbReference type="Gene3D" id="2.70.150.10">
    <property type="entry name" value="Calcium-transporting ATPase, cytoplasmic transduction domain A"/>
    <property type="match status" value="1"/>
</dbReference>
<dbReference type="Gene3D" id="3.40.50.1000">
    <property type="entry name" value="HAD superfamily/HAD-like"/>
    <property type="match status" value="1"/>
</dbReference>
<keyword evidence="8" id="KW-0460">Magnesium</keyword>
<dbReference type="SUPFAM" id="SSF81660">
    <property type="entry name" value="Metal cation-transporting ATPase, ATP-binding domain N"/>
    <property type="match status" value="1"/>
</dbReference>
<dbReference type="SMART" id="SM00831">
    <property type="entry name" value="Cation_ATPase_N"/>
    <property type="match status" value="1"/>
</dbReference>
<keyword evidence="9" id="KW-1278">Translocase</keyword>
<evidence type="ECO:0000313" key="13">
    <source>
        <dbReference type="EMBL" id="ADD08967.1"/>
    </source>
</evidence>
<evidence type="ECO:0000256" key="8">
    <source>
        <dbReference type="ARBA" id="ARBA00022842"/>
    </source>
</evidence>
<dbReference type="SUPFAM" id="SSF81653">
    <property type="entry name" value="Calcium ATPase, transduction domain A"/>
    <property type="match status" value="1"/>
</dbReference>